<feature type="domain" description="WW" evidence="3">
    <location>
        <begin position="21"/>
        <end position="54"/>
    </location>
</feature>
<feature type="region of interest" description="Disordered" evidence="2">
    <location>
        <begin position="463"/>
        <end position="549"/>
    </location>
</feature>
<dbReference type="CDD" id="cd00201">
    <property type="entry name" value="WW"/>
    <property type="match status" value="1"/>
</dbReference>
<organism evidence="4">
    <name type="scientific">Eremomyces bilateralis CBS 781.70</name>
    <dbReference type="NCBI Taxonomy" id="1392243"/>
    <lineage>
        <taxon>Eukaryota</taxon>
        <taxon>Fungi</taxon>
        <taxon>Dikarya</taxon>
        <taxon>Ascomycota</taxon>
        <taxon>Pezizomycotina</taxon>
        <taxon>Dothideomycetes</taxon>
        <taxon>Dothideomycetes incertae sedis</taxon>
        <taxon>Eremomycetales</taxon>
        <taxon>Eremomycetaceae</taxon>
        <taxon>Eremomyces</taxon>
    </lineage>
</organism>
<dbReference type="Proteomes" id="UP000504638">
    <property type="component" value="Unplaced"/>
</dbReference>
<evidence type="ECO:0000313" key="6">
    <source>
        <dbReference type="RefSeq" id="XP_033529654.1"/>
    </source>
</evidence>
<reference evidence="6" key="2">
    <citation type="submission" date="2020-04" db="EMBL/GenBank/DDBJ databases">
        <authorList>
            <consortium name="NCBI Genome Project"/>
        </authorList>
    </citation>
    <scope>NUCLEOTIDE SEQUENCE</scope>
    <source>
        <strain evidence="6">CBS 781.70</strain>
    </source>
</reference>
<evidence type="ECO:0000313" key="5">
    <source>
        <dbReference type="Proteomes" id="UP000504638"/>
    </source>
</evidence>
<proteinExistence type="predicted"/>
<dbReference type="OrthoDB" id="410044at2759"/>
<dbReference type="InterPro" id="IPR002713">
    <property type="entry name" value="FF_domain"/>
</dbReference>
<keyword evidence="5" id="KW-1185">Reference proteome</keyword>
<dbReference type="GO" id="GO:0003712">
    <property type="term" value="F:transcription coregulator activity"/>
    <property type="evidence" value="ECO:0007669"/>
    <property type="project" value="TreeGrafter"/>
</dbReference>
<dbReference type="PANTHER" id="PTHR15377:SF3">
    <property type="entry name" value="WW DOMAIN-CONTAINING PROTEIN"/>
    <property type="match status" value="1"/>
</dbReference>
<dbReference type="EMBL" id="ML975193">
    <property type="protein sequence ID" value="KAF1808023.1"/>
    <property type="molecule type" value="Genomic_DNA"/>
</dbReference>
<feature type="compositionally biased region" description="Acidic residues" evidence="2">
    <location>
        <begin position="208"/>
        <end position="226"/>
    </location>
</feature>
<dbReference type="PROSITE" id="PS50020">
    <property type="entry name" value="WW_DOMAIN_2"/>
    <property type="match status" value="1"/>
</dbReference>
<protein>
    <recommendedName>
        <fullName evidence="3">WW domain-containing protein</fullName>
    </recommendedName>
</protein>
<feature type="compositionally biased region" description="Basic and acidic residues" evidence="2">
    <location>
        <begin position="474"/>
        <end position="510"/>
    </location>
</feature>
<dbReference type="SUPFAM" id="SSF81698">
    <property type="entry name" value="FF domain"/>
    <property type="match status" value="1"/>
</dbReference>
<dbReference type="SMART" id="SM00456">
    <property type="entry name" value="WW"/>
    <property type="match status" value="2"/>
</dbReference>
<keyword evidence="1" id="KW-0677">Repeat</keyword>
<dbReference type="Gene3D" id="1.10.10.440">
    <property type="entry name" value="FF domain"/>
    <property type="match status" value="2"/>
</dbReference>
<sequence>MLKSTHHVVNRPPPPPPQSIAALQEGWTEHTAPSGHNYYYHAATKKSTYTRPAQDPPPSIPQNEPAHWHQQSSFPPSQYPRAPLGSPQAYPQGAQHTPHHDFPRRSHDGRRQPPADRPKHLHTIPNCDPWVLVITKLGRRFVHNVESGESFWKFPPDILLAVIKFDHAQREGKKIEEGPKTATTEAGAAPRPETEHDAKEKENRDAEEQSEYEEVEVEVTDSEDEEMATKRLKLDGEEQAFEFNEDDMAYQLEGMGEDDFDAQGEFDDMIAEEDAEADELSPEDAELLFQDLLDDHHVNPYTPWESVIENDAIIDDSRYTVLPNMKSRLDVFNRWSRQRIEALKEAKAKQEKRDPRIAYLALLDKKGSTKLYWPEFKRKYRAEPTMKDGKLLDRDREKLYREHVKRLQQSQSSLKADLTKLLQSLPLSSLNRSTSLNALPSSLATDIRLISLPEKVRNPIIESHISNLPEAPDQADRSESERFQDDQKKAERDRRERALTEREQFAREQATRNSKSLMHSRRILEQEQREVQDAMRPGMKGLKSQLEGL</sequence>
<evidence type="ECO:0000259" key="3">
    <source>
        <dbReference type="PROSITE" id="PS50020"/>
    </source>
</evidence>
<dbReference type="RefSeq" id="XP_033529654.1">
    <property type="nucleotide sequence ID" value="XM_033674770.1"/>
</dbReference>
<dbReference type="AlphaFoldDB" id="A0A6G1FQI2"/>
<dbReference type="InterPro" id="IPR045148">
    <property type="entry name" value="TCRG1-like"/>
</dbReference>
<feature type="compositionally biased region" description="Basic and acidic residues" evidence="2">
    <location>
        <begin position="522"/>
        <end position="533"/>
    </location>
</feature>
<feature type="compositionally biased region" description="Basic and acidic residues" evidence="2">
    <location>
        <begin position="98"/>
        <end position="118"/>
    </location>
</feature>
<evidence type="ECO:0000313" key="4">
    <source>
        <dbReference type="EMBL" id="KAF1808023.1"/>
    </source>
</evidence>
<reference evidence="4 6" key="1">
    <citation type="submission" date="2020-01" db="EMBL/GenBank/DDBJ databases">
        <authorList>
            <consortium name="DOE Joint Genome Institute"/>
            <person name="Haridas S."/>
            <person name="Albert R."/>
            <person name="Binder M."/>
            <person name="Bloem J."/>
            <person name="Labutti K."/>
            <person name="Salamov A."/>
            <person name="Andreopoulos B."/>
            <person name="Baker S.E."/>
            <person name="Barry K."/>
            <person name="Bills G."/>
            <person name="Bluhm B.H."/>
            <person name="Cannon C."/>
            <person name="Castanera R."/>
            <person name="Culley D.E."/>
            <person name="Daum C."/>
            <person name="Ezra D."/>
            <person name="Gonzalez J.B."/>
            <person name="Henrissat B."/>
            <person name="Kuo A."/>
            <person name="Liang C."/>
            <person name="Lipzen A."/>
            <person name="Lutzoni F."/>
            <person name="Magnuson J."/>
            <person name="Mondo S."/>
            <person name="Nolan M."/>
            <person name="Ohm R."/>
            <person name="Pangilinan J."/>
            <person name="Park H.-J."/>
            <person name="Ramirez L."/>
            <person name="Alfaro M."/>
            <person name="Sun H."/>
            <person name="Tritt A."/>
            <person name="Yoshinaga Y."/>
            <person name="Zwiers L.-H."/>
            <person name="Turgeon B.G."/>
            <person name="Goodwin S.B."/>
            <person name="Spatafora J.W."/>
            <person name="Crous P.W."/>
            <person name="Grigoriev I.V."/>
        </authorList>
    </citation>
    <scope>NUCLEOTIDE SEQUENCE</scope>
    <source>
        <strain evidence="4 6">CBS 781.70</strain>
    </source>
</reference>
<accession>A0A6G1FQI2</accession>
<dbReference type="InterPro" id="IPR001202">
    <property type="entry name" value="WW_dom"/>
</dbReference>
<dbReference type="Pfam" id="PF00397">
    <property type="entry name" value="WW"/>
    <property type="match status" value="1"/>
</dbReference>
<dbReference type="GeneID" id="54415340"/>
<feature type="region of interest" description="Disordered" evidence="2">
    <location>
        <begin position="1"/>
        <end position="124"/>
    </location>
</feature>
<evidence type="ECO:0000256" key="1">
    <source>
        <dbReference type="ARBA" id="ARBA00022737"/>
    </source>
</evidence>
<feature type="region of interest" description="Disordered" evidence="2">
    <location>
        <begin position="171"/>
        <end position="226"/>
    </location>
</feature>
<dbReference type="Pfam" id="PF01846">
    <property type="entry name" value="FF"/>
    <property type="match status" value="1"/>
</dbReference>
<dbReference type="Gene3D" id="2.20.70.10">
    <property type="match status" value="2"/>
</dbReference>
<dbReference type="GO" id="GO:0070063">
    <property type="term" value="F:RNA polymerase binding"/>
    <property type="evidence" value="ECO:0007669"/>
    <property type="project" value="InterPro"/>
</dbReference>
<name>A0A6G1FQI2_9PEZI</name>
<dbReference type="InterPro" id="IPR036517">
    <property type="entry name" value="FF_domain_sf"/>
</dbReference>
<dbReference type="SUPFAM" id="SSF51045">
    <property type="entry name" value="WW domain"/>
    <property type="match status" value="1"/>
</dbReference>
<dbReference type="GO" id="GO:0005634">
    <property type="term" value="C:nucleus"/>
    <property type="evidence" value="ECO:0007669"/>
    <property type="project" value="TreeGrafter"/>
</dbReference>
<dbReference type="InterPro" id="IPR036020">
    <property type="entry name" value="WW_dom_sf"/>
</dbReference>
<dbReference type="PANTHER" id="PTHR15377">
    <property type="entry name" value="TRANSCRIPTION ELONGATION REGULATOR 1"/>
    <property type="match status" value="1"/>
</dbReference>
<reference evidence="6" key="3">
    <citation type="submission" date="2025-04" db="UniProtKB">
        <authorList>
            <consortium name="RefSeq"/>
        </authorList>
    </citation>
    <scope>IDENTIFICATION</scope>
    <source>
        <strain evidence="6">CBS 781.70</strain>
    </source>
</reference>
<evidence type="ECO:0000256" key="2">
    <source>
        <dbReference type="SAM" id="MobiDB-lite"/>
    </source>
</evidence>
<feature type="compositionally biased region" description="Basic and acidic residues" evidence="2">
    <location>
        <begin position="192"/>
        <end position="207"/>
    </location>
</feature>
<dbReference type="PROSITE" id="PS01159">
    <property type="entry name" value="WW_DOMAIN_1"/>
    <property type="match status" value="1"/>
</dbReference>
<gene>
    <name evidence="4 6" type="ORF">P152DRAFT_258696</name>
</gene>